<comment type="caution">
    <text evidence="1">The sequence shown here is derived from an EMBL/GenBank/DDBJ whole genome shotgun (WGS) entry which is preliminary data.</text>
</comment>
<dbReference type="EMBL" id="JBAMMX010000013">
    <property type="protein sequence ID" value="KAK6928995.1"/>
    <property type="molecule type" value="Genomic_DNA"/>
</dbReference>
<reference evidence="1 2" key="1">
    <citation type="submission" date="2023-12" db="EMBL/GenBank/DDBJ databases">
        <title>A high-quality genome assembly for Dillenia turbinata (Dilleniales).</title>
        <authorList>
            <person name="Chanderbali A."/>
        </authorList>
    </citation>
    <scope>NUCLEOTIDE SEQUENCE [LARGE SCALE GENOMIC DNA]</scope>
    <source>
        <strain evidence="1">LSX21</strain>
        <tissue evidence="1">Leaf</tissue>
    </source>
</reference>
<evidence type="ECO:0000313" key="1">
    <source>
        <dbReference type="EMBL" id="KAK6928995.1"/>
    </source>
</evidence>
<dbReference type="Proteomes" id="UP001370490">
    <property type="component" value="Unassembled WGS sequence"/>
</dbReference>
<accession>A0AAN8ZBE2</accession>
<protein>
    <submittedName>
        <fullName evidence="1">Uncharacterized protein</fullName>
    </submittedName>
</protein>
<organism evidence="1 2">
    <name type="scientific">Dillenia turbinata</name>
    <dbReference type="NCBI Taxonomy" id="194707"/>
    <lineage>
        <taxon>Eukaryota</taxon>
        <taxon>Viridiplantae</taxon>
        <taxon>Streptophyta</taxon>
        <taxon>Embryophyta</taxon>
        <taxon>Tracheophyta</taxon>
        <taxon>Spermatophyta</taxon>
        <taxon>Magnoliopsida</taxon>
        <taxon>eudicotyledons</taxon>
        <taxon>Gunneridae</taxon>
        <taxon>Pentapetalae</taxon>
        <taxon>Dilleniales</taxon>
        <taxon>Dilleniaceae</taxon>
        <taxon>Dillenia</taxon>
    </lineage>
</organism>
<evidence type="ECO:0000313" key="2">
    <source>
        <dbReference type="Proteomes" id="UP001370490"/>
    </source>
</evidence>
<keyword evidence="2" id="KW-1185">Reference proteome</keyword>
<dbReference type="AlphaFoldDB" id="A0AAN8ZBE2"/>
<proteinExistence type="predicted"/>
<name>A0AAN8ZBE2_9MAGN</name>
<sequence length="135" mass="15201">MASLLESVTLVENSLFGEVALVAKVWPANTVRKTILVNSGGCVEIGATEFCIGDINSEVFLTIWIYVDGFNTGRFLQSIDFVNYGKITILADENSSPIILSGSKARLTNVGRIKCLRFFFRRRNYWNDREEEIIL</sequence>
<gene>
    <name evidence="1" type="ORF">RJ641_005200</name>
</gene>